<name>A0A1M6BAT6_PSEXY</name>
<evidence type="ECO:0000259" key="7">
    <source>
        <dbReference type="Pfam" id="PF17802"/>
    </source>
</evidence>
<dbReference type="Pfam" id="PF17802">
    <property type="entry name" value="SpaA"/>
    <property type="match status" value="1"/>
</dbReference>
<keyword evidence="9" id="KW-1185">Reference proteome</keyword>
<feature type="domain" description="Gram-positive cocci surface proteins LPxTG" evidence="6">
    <location>
        <begin position="700"/>
        <end position="734"/>
    </location>
</feature>
<dbReference type="Gene3D" id="2.60.40.10">
    <property type="entry name" value="Immunoglobulins"/>
    <property type="match status" value="1"/>
</dbReference>
<keyword evidence="3" id="KW-0732">Signal</keyword>
<evidence type="ECO:0000256" key="3">
    <source>
        <dbReference type="ARBA" id="ARBA00022729"/>
    </source>
</evidence>
<dbReference type="Pfam" id="PF00746">
    <property type="entry name" value="Gram_pos_anchor"/>
    <property type="match status" value="1"/>
</dbReference>
<reference evidence="8 9" key="1">
    <citation type="submission" date="2016-11" db="EMBL/GenBank/DDBJ databases">
        <authorList>
            <person name="Jaros S."/>
            <person name="Januszkiewicz K."/>
            <person name="Wedrychowicz H."/>
        </authorList>
    </citation>
    <scope>NUCLEOTIDE SEQUENCE [LARGE SCALE GENOMIC DNA]</scope>
    <source>
        <strain evidence="8 9">DSM 14809</strain>
    </source>
</reference>
<keyword evidence="4" id="KW-0572">Peptidoglycan-anchor</keyword>
<keyword evidence="5" id="KW-1133">Transmembrane helix</keyword>
<dbReference type="AlphaFoldDB" id="A0A1M6BAT6"/>
<keyword evidence="2" id="KW-0964">Secreted</keyword>
<organism evidence="8 9">
    <name type="scientific">Pseudobutyrivibrio xylanivorans DSM 14809</name>
    <dbReference type="NCBI Taxonomy" id="1123012"/>
    <lineage>
        <taxon>Bacteria</taxon>
        <taxon>Bacillati</taxon>
        <taxon>Bacillota</taxon>
        <taxon>Clostridia</taxon>
        <taxon>Lachnospirales</taxon>
        <taxon>Lachnospiraceae</taxon>
        <taxon>Pseudobutyrivibrio</taxon>
    </lineage>
</organism>
<accession>A0A1M6BAT6</accession>
<dbReference type="OrthoDB" id="1819349at2"/>
<evidence type="ECO:0000256" key="2">
    <source>
        <dbReference type="ARBA" id="ARBA00022525"/>
    </source>
</evidence>
<evidence type="ECO:0000313" key="9">
    <source>
        <dbReference type="Proteomes" id="UP000184185"/>
    </source>
</evidence>
<feature type="domain" description="SpaA-like prealbumin fold" evidence="7">
    <location>
        <begin position="621"/>
        <end position="658"/>
    </location>
</feature>
<protein>
    <submittedName>
        <fullName evidence="8">LPXTG-motif cell wall anchor domain-containing protein</fullName>
    </submittedName>
</protein>
<dbReference type="InterPro" id="IPR013783">
    <property type="entry name" value="Ig-like_fold"/>
</dbReference>
<dbReference type="PROSITE" id="PS51257">
    <property type="entry name" value="PROKAR_LIPOPROTEIN"/>
    <property type="match status" value="1"/>
</dbReference>
<evidence type="ECO:0000256" key="4">
    <source>
        <dbReference type="ARBA" id="ARBA00023088"/>
    </source>
</evidence>
<keyword evidence="1" id="KW-0134">Cell wall</keyword>
<gene>
    <name evidence="8" type="ORF">SAMN02745725_00388</name>
</gene>
<dbReference type="InterPro" id="IPR019931">
    <property type="entry name" value="LPXTG_anchor"/>
</dbReference>
<evidence type="ECO:0000256" key="5">
    <source>
        <dbReference type="SAM" id="Phobius"/>
    </source>
</evidence>
<evidence type="ECO:0000313" key="8">
    <source>
        <dbReference type="EMBL" id="SHI45553.1"/>
    </source>
</evidence>
<dbReference type="Proteomes" id="UP000184185">
    <property type="component" value="Unassembled WGS sequence"/>
</dbReference>
<sequence>MKRANSKTRKNRLISLIIAMMFVMSCFPMFIVQTLAADFQTDSLNNRANTSGTAAATTIKVDSESATTNLVVKLTAKGETVTIYKVAAINYDTVTKKYSDPYWVPAVSNWLSAYDTYSTNGTIKTAYATPKNLSSASQSTWTEFYKYLLYNRDSRGPLNVIEYGSSSEEVDGNTVFSGKLEPYTDSITLANDAETFEVTFDNLELGIYAVMVKADAKRFTPVVKDLTPRVNGPEGNYYVDSVYFAELKAADATIDKKLNGKQADAVRIGEVVDFDIDITLPTLYSDRITYTRAMDQIYSMYIEDYMSQSFTLYDANNDGVADEKDVSFTTTGSTPGSVKEPFPTSNFDYYEIADSSYDRSGLTADVDYFVLTDDNIADYTSGCTHVSDLEGYENGQTYYAIKVSAPVYTLDPVRTKTNSDNRDCTYLKLNINVGVLKQMIKEDPEGRSFDSAIVTMSYKAIITDNVEVNSENNYNTATIVYEGTSGISDTVRGYSYGLQVIKVDGDTDAPIAGAQFNIYKEVNTYKKINDEYVWQADMSGSDSDRLGLTYQQVKEDIEEKEEESIYYTYEETKSESGTTEAGVEYDEGDVLAYVFTKYTAGYINGVAQFNGSLTSVASEAGVTVTGLDEGNYILMETRAPSGYNSLAEDILFTINRIDDETAQLEFNGSLCGFYDGYDNSKQLIENGIISLRVLNYKGLTLPSTGGIGILLFTVIGISIMSSALVLMVVRQRRMDSSSYM</sequence>
<proteinExistence type="predicted"/>
<feature type="transmembrane region" description="Helical" evidence="5">
    <location>
        <begin position="707"/>
        <end position="729"/>
    </location>
</feature>
<dbReference type="NCBIfam" id="TIGR01167">
    <property type="entry name" value="LPXTG_anchor"/>
    <property type="match status" value="1"/>
</dbReference>
<keyword evidence="5" id="KW-0472">Membrane</keyword>
<dbReference type="RefSeq" id="WP_072911945.1">
    <property type="nucleotide sequence ID" value="NZ_FQYQ01000002.1"/>
</dbReference>
<dbReference type="InterPro" id="IPR041033">
    <property type="entry name" value="SpaA_PFL_dom_1"/>
</dbReference>
<dbReference type="EMBL" id="FQYQ01000002">
    <property type="protein sequence ID" value="SHI45553.1"/>
    <property type="molecule type" value="Genomic_DNA"/>
</dbReference>
<evidence type="ECO:0000259" key="6">
    <source>
        <dbReference type="Pfam" id="PF00746"/>
    </source>
</evidence>
<evidence type="ECO:0000256" key="1">
    <source>
        <dbReference type="ARBA" id="ARBA00022512"/>
    </source>
</evidence>
<keyword evidence="5" id="KW-0812">Transmembrane</keyword>